<evidence type="ECO:0000256" key="2">
    <source>
        <dbReference type="ARBA" id="ARBA00023125"/>
    </source>
</evidence>
<name>A0A8A4TIY1_SULCO</name>
<dbReference type="Proteomes" id="UP000663929">
    <property type="component" value="Chromosome"/>
</dbReference>
<evidence type="ECO:0000313" key="7">
    <source>
        <dbReference type="EMBL" id="QTD49154.1"/>
    </source>
</evidence>
<dbReference type="RefSeq" id="WP_237378795.1">
    <property type="nucleotide sequence ID" value="NZ_CP071793.1"/>
</dbReference>
<keyword evidence="3" id="KW-0804">Transcription</keyword>
<dbReference type="PANTHER" id="PTHR30055">
    <property type="entry name" value="HTH-TYPE TRANSCRIPTIONAL REGULATOR RUTR"/>
    <property type="match status" value="1"/>
</dbReference>
<evidence type="ECO:0000313" key="8">
    <source>
        <dbReference type="Proteomes" id="UP000663929"/>
    </source>
</evidence>
<proteinExistence type="predicted"/>
<keyword evidence="1" id="KW-0805">Transcription regulation</keyword>
<dbReference type="Pfam" id="PF00440">
    <property type="entry name" value="TetR_N"/>
    <property type="match status" value="1"/>
</dbReference>
<dbReference type="EMBL" id="CP071793">
    <property type="protein sequence ID" value="QTD49154.1"/>
    <property type="molecule type" value="Genomic_DNA"/>
</dbReference>
<dbReference type="GO" id="GO:0000976">
    <property type="term" value="F:transcription cis-regulatory region binding"/>
    <property type="evidence" value="ECO:0007669"/>
    <property type="project" value="TreeGrafter"/>
</dbReference>
<dbReference type="SUPFAM" id="SSF48498">
    <property type="entry name" value="Tetracyclin repressor-like, C-terminal domain"/>
    <property type="match status" value="1"/>
</dbReference>
<reference evidence="7" key="1">
    <citation type="submission" date="2021-03" db="EMBL/GenBank/DDBJ databases">
        <title>Acanthopleuribacteraceae sp. M133.</title>
        <authorList>
            <person name="Wang G."/>
        </authorList>
    </citation>
    <scope>NUCLEOTIDE SEQUENCE</scope>
    <source>
        <strain evidence="7">M133</strain>
    </source>
</reference>
<feature type="region of interest" description="Disordered" evidence="5">
    <location>
        <begin position="179"/>
        <end position="199"/>
    </location>
</feature>
<evidence type="ECO:0000256" key="5">
    <source>
        <dbReference type="SAM" id="MobiDB-lite"/>
    </source>
</evidence>
<keyword evidence="8" id="KW-1185">Reference proteome</keyword>
<dbReference type="AlphaFoldDB" id="A0A8A4TIY1"/>
<sequence length="199" mass="22232">MASTRDRIVEAAIAALARDPAASMAAIAESAGVSRMTIHRQFKNREILIAAIQDALAERSLAIVDEAEQNHEDPRDQLREIVELCASRSNGFQLLMEGAHDHAEHDRETCRFGEMNRKIRAMIQALQERGEIQPDLPIDWVSHSFDGVLFIAWECLRHGSVAPRDIPSLAWRTFSQGVFRRDAPQGPEGPDSGQPKERS</sequence>
<dbReference type="InterPro" id="IPR001647">
    <property type="entry name" value="HTH_TetR"/>
</dbReference>
<dbReference type="SUPFAM" id="SSF46689">
    <property type="entry name" value="Homeodomain-like"/>
    <property type="match status" value="1"/>
</dbReference>
<dbReference type="PANTHER" id="PTHR30055:SF234">
    <property type="entry name" value="HTH-TYPE TRANSCRIPTIONAL REGULATOR BETI"/>
    <property type="match status" value="1"/>
</dbReference>
<dbReference type="GO" id="GO:0003700">
    <property type="term" value="F:DNA-binding transcription factor activity"/>
    <property type="evidence" value="ECO:0007669"/>
    <property type="project" value="TreeGrafter"/>
</dbReference>
<dbReference type="InterPro" id="IPR009057">
    <property type="entry name" value="Homeodomain-like_sf"/>
</dbReference>
<evidence type="ECO:0000256" key="3">
    <source>
        <dbReference type="ARBA" id="ARBA00023163"/>
    </source>
</evidence>
<dbReference type="InterPro" id="IPR036271">
    <property type="entry name" value="Tet_transcr_reg_TetR-rel_C_sf"/>
</dbReference>
<evidence type="ECO:0000256" key="1">
    <source>
        <dbReference type="ARBA" id="ARBA00023015"/>
    </source>
</evidence>
<feature type="domain" description="HTH tetR-type" evidence="6">
    <location>
        <begin position="2"/>
        <end position="60"/>
    </location>
</feature>
<organism evidence="7 8">
    <name type="scientific">Sulfidibacter corallicola</name>
    <dbReference type="NCBI Taxonomy" id="2818388"/>
    <lineage>
        <taxon>Bacteria</taxon>
        <taxon>Pseudomonadati</taxon>
        <taxon>Acidobacteriota</taxon>
        <taxon>Holophagae</taxon>
        <taxon>Acanthopleuribacterales</taxon>
        <taxon>Acanthopleuribacteraceae</taxon>
        <taxon>Sulfidibacter</taxon>
    </lineage>
</organism>
<evidence type="ECO:0000259" key="6">
    <source>
        <dbReference type="PROSITE" id="PS50977"/>
    </source>
</evidence>
<dbReference type="InterPro" id="IPR050109">
    <property type="entry name" value="HTH-type_TetR-like_transc_reg"/>
</dbReference>
<dbReference type="Gene3D" id="1.10.357.10">
    <property type="entry name" value="Tetracycline Repressor, domain 2"/>
    <property type="match status" value="1"/>
</dbReference>
<evidence type="ECO:0000256" key="4">
    <source>
        <dbReference type="PROSITE-ProRule" id="PRU00335"/>
    </source>
</evidence>
<dbReference type="KEGG" id="scor:J3U87_26510"/>
<accession>A0A8A4TIY1</accession>
<feature type="DNA-binding region" description="H-T-H motif" evidence="4">
    <location>
        <begin position="23"/>
        <end position="42"/>
    </location>
</feature>
<dbReference type="PROSITE" id="PS50977">
    <property type="entry name" value="HTH_TETR_2"/>
    <property type="match status" value="1"/>
</dbReference>
<gene>
    <name evidence="7" type="ORF">J3U87_26510</name>
</gene>
<keyword evidence="2 4" id="KW-0238">DNA-binding</keyword>
<protein>
    <submittedName>
        <fullName evidence="7">TetR/AcrR family transcriptional regulator</fullName>
    </submittedName>
</protein>